<dbReference type="EMBL" id="JAGEUA010000001">
    <property type="protein sequence ID" value="KAL1021013.1"/>
    <property type="molecule type" value="Genomic_DNA"/>
</dbReference>
<feature type="region of interest" description="Disordered" evidence="2">
    <location>
        <begin position="246"/>
        <end position="294"/>
    </location>
</feature>
<keyword evidence="4" id="KW-0732">Signal</keyword>
<proteinExistence type="predicted"/>
<dbReference type="InterPro" id="IPR001368">
    <property type="entry name" value="TNFR/NGFR_Cys_rich_reg"/>
</dbReference>
<keyword evidence="3" id="KW-1133">Transmembrane helix</keyword>
<gene>
    <name evidence="6" type="ORF">UPYG_G00007580</name>
</gene>
<dbReference type="AlphaFoldDB" id="A0ABD0XHT6"/>
<dbReference type="PANTHER" id="PTHR47139:SF4">
    <property type="entry name" value="TUMOR NECROSIS FACTOR RECEPTOR SUPERFAMILY MEMBER 9 ISOFORM X1-RELATED"/>
    <property type="match status" value="1"/>
</dbReference>
<evidence type="ECO:0000256" key="4">
    <source>
        <dbReference type="SAM" id="SignalP"/>
    </source>
</evidence>
<evidence type="ECO:0000256" key="3">
    <source>
        <dbReference type="SAM" id="Phobius"/>
    </source>
</evidence>
<dbReference type="PANTHER" id="PTHR47139">
    <property type="entry name" value="TUMOR NECROSIS FACTOR RECEPTOR SUPERFAMILY MEMBER 9"/>
    <property type="match status" value="1"/>
</dbReference>
<accession>A0ABD0XHT6</accession>
<comment type="caution">
    <text evidence="6">The sequence shown here is derived from an EMBL/GenBank/DDBJ whole genome shotgun (WGS) entry which is preliminary data.</text>
</comment>
<comment type="caution">
    <text evidence="1">Lacks conserved residue(s) required for the propagation of feature annotation.</text>
</comment>
<feature type="signal peptide" evidence="4">
    <location>
        <begin position="1"/>
        <end position="21"/>
    </location>
</feature>
<dbReference type="Gene3D" id="2.10.50.10">
    <property type="entry name" value="Tumor Necrosis Factor Receptor, subunit A, domain 2"/>
    <property type="match status" value="2"/>
</dbReference>
<protein>
    <recommendedName>
        <fullName evidence="5">TNFR-Cys domain-containing protein</fullName>
    </recommendedName>
</protein>
<organism evidence="6 7">
    <name type="scientific">Umbra pygmaea</name>
    <name type="common">Eastern mudminnow</name>
    <dbReference type="NCBI Taxonomy" id="75934"/>
    <lineage>
        <taxon>Eukaryota</taxon>
        <taxon>Metazoa</taxon>
        <taxon>Chordata</taxon>
        <taxon>Craniata</taxon>
        <taxon>Vertebrata</taxon>
        <taxon>Euteleostomi</taxon>
        <taxon>Actinopterygii</taxon>
        <taxon>Neopterygii</taxon>
        <taxon>Teleostei</taxon>
        <taxon>Protacanthopterygii</taxon>
        <taxon>Esociformes</taxon>
        <taxon>Umbridae</taxon>
        <taxon>Umbra</taxon>
    </lineage>
</organism>
<evidence type="ECO:0000313" key="6">
    <source>
        <dbReference type="EMBL" id="KAL1021013.1"/>
    </source>
</evidence>
<keyword evidence="3" id="KW-0812">Transmembrane</keyword>
<reference evidence="6 7" key="1">
    <citation type="submission" date="2024-06" db="EMBL/GenBank/DDBJ databases">
        <authorList>
            <person name="Pan Q."/>
            <person name="Wen M."/>
            <person name="Jouanno E."/>
            <person name="Zahm M."/>
            <person name="Klopp C."/>
            <person name="Cabau C."/>
            <person name="Louis A."/>
            <person name="Berthelot C."/>
            <person name="Parey E."/>
            <person name="Roest Crollius H."/>
            <person name="Montfort J."/>
            <person name="Robinson-Rechavi M."/>
            <person name="Bouchez O."/>
            <person name="Lampietro C."/>
            <person name="Lopez Roques C."/>
            <person name="Donnadieu C."/>
            <person name="Postlethwait J."/>
            <person name="Bobe J."/>
            <person name="Verreycken H."/>
            <person name="Guiguen Y."/>
        </authorList>
    </citation>
    <scope>NUCLEOTIDE SEQUENCE [LARGE SCALE GENOMIC DNA]</scope>
    <source>
        <strain evidence="6">Up_M1</strain>
        <tissue evidence="6">Testis</tissue>
    </source>
</reference>
<keyword evidence="7" id="KW-1185">Reference proteome</keyword>
<sequence>MAVDLVLRVLYVSLLTVGCLSFIGPDEIKRGCNSWITSSHSSDVCCNECHPGNRLVKQCGPDPEQLCEPCENNRYITDPIARFCTLCTQCVGGAQKLKTPCTKSKDTECDCKAGLRCGDDKCKFCVDECGKGQEPIPEKRSCRDCPNGTFNDQIHEKCKPWRKSCPHPGESIVALGNAVSDSKCSMINDVSEVRTLPTNRWDFADYIIMLVISSSSCLAFIILIICILVKIKNKPEKTTPNKRTITVKPCLEPTPPTDDPRSLMEVSFHQPQQEQGSSSESLYSQESETKLLHV</sequence>
<feature type="compositionally biased region" description="Low complexity" evidence="2">
    <location>
        <begin position="272"/>
        <end position="286"/>
    </location>
</feature>
<feature type="transmembrane region" description="Helical" evidence="3">
    <location>
        <begin position="206"/>
        <end position="229"/>
    </location>
</feature>
<dbReference type="SUPFAM" id="SSF57586">
    <property type="entry name" value="TNF receptor-like"/>
    <property type="match status" value="2"/>
</dbReference>
<evidence type="ECO:0000313" key="7">
    <source>
        <dbReference type="Proteomes" id="UP001557470"/>
    </source>
</evidence>
<dbReference type="Pfam" id="PF00020">
    <property type="entry name" value="TNFR_c6"/>
    <property type="match status" value="2"/>
</dbReference>
<evidence type="ECO:0000256" key="2">
    <source>
        <dbReference type="SAM" id="MobiDB-lite"/>
    </source>
</evidence>
<feature type="repeat" description="TNFR-Cys" evidence="1">
    <location>
        <begin position="69"/>
        <end position="109"/>
    </location>
</feature>
<dbReference type="Proteomes" id="UP001557470">
    <property type="component" value="Unassembled WGS sequence"/>
</dbReference>
<name>A0ABD0XHT6_UMBPY</name>
<dbReference type="PROSITE" id="PS50050">
    <property type="entry name" value="TNFR_NGFR_2"/>
    <property type="match status" value="1"/>
</dbReference>
<feature type="domain" description="TNFR-Cys" evidence="5">
    <location>
        <begin position="69"/>
        <end position="109"/>
    </location>
</feature>
<feature type="chain" id="PRO_5044858757" description="TNFR-Cys domain-containing protein" evidence="4">
    <location>
        <begin position="22"/>
        <end position="294"/>
    </location>
</feature>
<evidence type="ECO:0000259" key="5">
    <source>
        <dbReference type="PROSITE" id="PS50050"/>
    </source>
</evidence>
<keyword evidence="3" id="KW-0472">Membrane</keyword>
<dbReference type="SMART" id="SM00208">
    <property type="entry name" value="TNFR"/>
    <property type="match status" value="2"/>
</dbReference>
<dbReference type="InterPro" id="IPR034057">
    <property type="entry name" value="TNFRSF9_N_teleost"/>
</dbReference>
<evidence type="ECO:0000256" key="1">
    <source>
        <dbReference type="PROSITE-ProRule" id="PRU00206"/>
    </source>
</evidence>
<dbReference type="CDD" id="cd13424">
    <property type="entry name" value="TNFRSF9_teleost"/>
    <property type="match status" value="1"/>
</dbReference>